<sequence length="165" mass="18451">MTTPTPSGRLVPAADGHDLAFTRTLPGSIQDAWAAVTEPQRTARWIGRWEGTGAIGETVKLQLGFEESAPWANVRITECDAPRRLRVLTMDENGSWDLSLDLTGTGERTELRFVMHRVDPATIGEIGPGWEFYLDQLVASISGSPLPRFDDYFPAQREYFERQGR</sequence>
<organism evidence="3 4">
    <name type="scientific">Myceligenerans pegani</name>
    <dbReference type="NCBI Taxonomy" id="2776917"/>
    <lineage>
        <taxon>Bacteria</taxon>
        <taxon>Bacillati</taxon>
        <taxon>Actinomycetota</taxon>
        <taxon>Actinomycetes</taxon>
        <taxon>Micrococcales</taxon>
        <taxon>Promicromonosporaceae</taxon>
        <taxon>Myceligenerans</taxon>
    </lineage>
</organism>
<evidence type="ECO:0000256" key="1">
    <source>
        <dbReference type="ARBA" id="ARBA00006817"/>
    </source>
</evidence>
<dbReference type="Pfam" id="PF08327">
    <property type="entry name" value="AHSA1"/>
    <property type="match status" value="1"/>
</dbReference>
<keyword evidence="4" id="KW-1185">Reference proteome</keyword>
<dbReference type="Proteomes" id="UP000625527">
    <property type="component" value="Unassembled WGS sequence"/>
</dbReference>
<accession>A0ABR9N423</accession>
<protein>
    <submittedName>
        <fullName evidence="3">SRPBCC family protein</fullName>
    </submittedName>
</protein>
<dbReference type="RefSeq" id="WP_192864941.1">
    <property type="nucleotide sequence ID" value="NZ_JADAQT010000108.1"/>
</dbReference>
<evidence type="ECO:0000313" key="3">
    <source>
        <dbReference type="EMBL" id="MBE1878415.1"/>
    </source>
</evidence>
<evidence type="ECO:0000259" key="2">
    <source>
        <dbReference type="Pfam" id="PF08327"/>
    </source>
</evidence>
<name>A0ABR9N423_9MICO</name>
<feature type="domain" description="Activator of Hsp90 ATPase homologue 1/2-like C-terminal" evidence="2">
    <location>
        <begin position="29"/>
        <end position="139"/>
    </location>
</feature>
<dbReference type="InterPro" id="IPR023393">
    <property type="entry name" value="START-like_dom_sf"/>
</dbReference>
<evidence type="ECO:0000313" key="4">
    <source>
        <dbReference type="Proteomes" id="UP000625527"/>
    </source>
</evidence>
<comment type="similarity">
    <text evidence="1">Belongs to the AHA1 family.</text>
</comment>
<reference evidence="3 4" key="1">
    <citation type="submission" date="2020-10" db="EMBL/GenBank/DDBJ databases">
        <title>Myceligenerans pegani sp. nov., an endophytic actinomycete isolated from Peganum harmala L. in Xinjiang, China.</title>
        <authorList>
            <person name="Xin L."/>
        </authorList>
    </citation>
    <scope>NUCLEOTIDE SEQUENCE [LARGE SCALE GENOMIC DNA]</scope>
    <source>
        <strain evidence="3 4">TRM65318</strain>
    </source>
</reference>
<proteinExistence type="inferred from homology"/>
<dbReference type="InterPro" id="IPR013538">
    <property type="entry name" value="ASHA1/2-like_C"/>
</dbReference>
<dbReference type="Gene3D" id="3.30.530.20">
    <property type="match status" value="1"/>
</dbReference>
<comment type="caution">
    <text evidence="3">The sequence shown here is derived from an EMBL/GenBank/DDBJ whole genome shotgun (WGS) entry which is preliminary data.</text>
</comment>
<dbReference type="CDD" id="cd08899">
    <property type="entry name" value="SRPBCC_CalC_Aha1-like_6"/>
    <property type="match status" value="1"/>
</dbReference>
<dbReference type="SUPFAM" id="SSF55961">
    <property type="entry name" value="Bet v1-like"/>
    <property type="match status" value="1"/>
</dbReference>
<dbReference type="EMBL" id="JADAQT010000108">
    <property type="protein sequence ID" value="MBE1878415.1"/>
    <property type="molecule type" value="Genomic_DNA"/>
</dbReference>
<gene>
    <name evidence="3" type="ORF">IHE71_22215</name>
</gene>